<evidence type="ECO:0000313" key="5">
    <source>
        <dbReference type="EMBL" id="QDF72852.1"/>
    </source>
</evidence>
<feature type="region of interest" description="Disordered" evidence="1">
    <location>
        <begin position="367"/>
        <end position="393"/>
    </location>
</feature>
<reference evidence="3 7" key="1">
    <citation type="submission" date="2016-10" db="EMBL/GenBank/DDBJ databases">
        <title>Evaluation of Human, Animal and Environmental Mycobacterium chelonae Isolates by Core Genome Phylogenomic Analysis, Targeted Gene Comparison, and Anti-microbial Susceptibility Patterns: A Tale of Mistaken Identities.</title>
        <authorList>
            <person name="Fogelson S.B."/>
            <person name="Camus A.C."/>
            <person name="Lorenz W."/>
            <person name="Vasireddy R."/>
            <person name="Vasireddy S."/>
            <person name="Smith T."/>
            <person name="Brown-Elliott B.A."/>
            <person name="Wallace R.J.Jr."/>
            <person name="Hasan N.A."/>
            <person name="Reischl U."/>
            <person name="Sanchez S."/>
        </authorList>
    </citation>
    <scope>NUCLEOTIDE SEQUENCE [LARGE SCALE GENOMIC DNA]</scope>
    <source>
        <strain evidence="3 7">42895</strain>
    </source>
</reference>
<evidence type="ECO:0000313" key="4">
    <source>
        <dbReference type="EMBL" id="OHU58029.1"/>
    </source>
</evidence>
<dbReference type="Pfam" id="PF11271">
    <property type="entry name" value="PorA"/>
    <property type="match status" value="1"/>
</dbReference>
<reference evidence="4 6" key="2">
    <citation type="submission" date="2016-10" db="EMBL/GenBank/DDBJ databases">
        <title>Evaluation of Human, Veterinary and Environmental Mycobacterium chelonae Isolates by Core Genome Phylogenomic Analysis, Targeted Gene Comparison, and Anti-microbial Susceptibility Patterns: A Tale of Mistaken Identities.</title>
        <authorList>
            <person name="Fogelson S.B."/>
            <person name="Camus A.C."/>
            <person name="Lorenz W."/>
            <person name="Vasireddy R."/>
            <person name="Vasireddy S."/>
            <person name="Smith T."/>
            <person name="Brown-Elliott B.A."/>
            <person name="Wallace R.J.Jr."/>
            <person name="Hasan N.A."/>
            <person name="Reischl U."/>
            <person name="Sanchez S."/>
        </authorList>
    </citation>
    <scope>NUCLEOTIDE SEQUENCE [LARGE SCALE GENOMIC DNA]</scope>
    <source>
        <strain evidence="4 6">15515</strain>
    </source>
</reference>
<dbReference type="HOGENOM" id="CLU_045231_2_0_11"/>
<evidence type="ECO:0000313" key="7">
    <source>
        <dbReference type="Proteomes" id="UP000180113"/>
    </source>
</evidence>
<dbReference type="PATRIC" id="fig|1774.35.peg.4460"/>
<sequence length="393" mass="42845">MNRGVMMRIAACGLLGLGSALIIAALLLSTYTSNRLAKIPLDWDATLVSEGKGRALDPASLSGQKFIADPDKPLALQEQISTVSPADATKVGLQAGITLRRTDKQGDAGLILATVDTVTVDRHSAEAISSDDNPGGSVQKPRAIEDETPPTTIALKHEGLSYRFPFDTEKKTYQYFDVVAQRAFDANYTGEEDVNGLTAYHFTQNVGYDANGKLVEPVSYPSLYDKDEDSKVTARAVQWGVEAEREDEEITMTRYYAAQREFWVDPVSGIIVKSKEHALHYYSRDALKPEVPMVDYTVQSNDETVEKQVKAARDTRDSLSIWSNILPITFAALGVVALVGGGLLGSFSLRAESALIDPGLDTVDHGFFGRRSPEKPSASEADTDKFPSPRNHL</sequence>
<accession>A0A0E3TTB0</accession>
<dbReference type="AlphaFoldDB" id="A0A0E3TTB0"/>
<dbReference type="Proteomes" id="UP000180113">
    <property type="component" value="Unassembled WGS sequence"/>
</dbReference>
<evidence type="ECO:0000313" key="3">
    <source>
        <dbReference type="EMBL" id="OHT51919.1"/>
    </source>
</evidence>
<dbReference type="OrthoDB" id="153031at2"/>
<dbReference type="InterPro" id="IPR021424">
    <property type="entry name" value="PorA"/>
</dbReference>
<dbReference type="Proteomes" id="UP000180043">
    <property type="component" value="Unassembled WGS sequence"/>
</dbReference>
<proteinExistence type="predicted"/>
<name>A0A0E3TTB0_MYCCH</name>
<dbReference type="EMBL" id="CP041150">
    <property type="protein sequence ID" value="QDF72852.1"/>
    <property type="molecule type" value="Genomic_DNA"/>
</dbReference>
<keyword evidence="2" id="KW-1133">Transmembrane helix</keyword>
<dbReference type="EMBL" id="MLIQ01000013">
    <property type="protein sequence ID" value="OHU58029.1"/>
    <property type="molecule type" value="Genomic_DNA"/>
</dbReference>
<feature type="region of interest" description="Disordered" evidence="1">
    <location>
        <begin position="125"/>
        <end position="149"/>
    </location>
</feature>
<feature type="transmembrane region" description="Helical" evidence="2">
    <location>
        <begin position="321"/>
        <end position="344"/>
    </location>
</feature>
<evidence type="ECO:0000256" key="2">
    <source>
        <dbReference type="SAM" id="Phobius"/>
    </source>
</evidence>
<organism evidence="4 6">
    <name type="scientific">Mycobacteroides chelonae</name>
    <name type="common">Mycobacterium chelonae</name>
    <dbReference type="NCBI Taxonomy" id="1774"/>
    <lineage>
        <taxon>Bacteria</taxon>
        <taxon>Bacillati</taxon>
        <taxon>Actinomycetota</taxon>
        <taxon>Actinomycetes</taxon>
        <taxon>Mycobacteriales</taxon>
        <taxon>Mycobacteriaceae</taxon>
        <taxon>Mycobacteroides</taxon>
    </lineage>
</organism>
<reference evidence="5 8" key="3">
    <citation type="submission" date="2019-06" db="EMBL/GenBank/DDBJ databases">
        <title>Whole geneome sequnce of Mycobacteroides chelonae M77 isolated from bovine milk from Meghalaya, India.</title>
        <authorList>
            <person name="Vise E."/>
            <person name="Das S."/>
            <person name="Garg A."/>
            <person name="Ghatak S."/>
            <person name="Shakuntala I."/>
            <person name="Milton A.A.P."/>
            <person name="Karam A."/>
            <person name="Sanjukta R."/>
            <person name="Puro K."/>
            <person name="Sen A."/>
        </authorList>
    </citation>
    <scope>NUCLEOTIDE SEQUENCE [LARGE SCALE GENOMIC DNA]</scope>
    <source>
        <strain evidence="5 8">M77</strain>
    </source>
</reference>
<keyword evidence="2" id="KW-0812">Transmembrane</keyword>
<dbReference type="EMBL" id="MLHW01000009">
    <property type="protein sequence ID" value="OHT51919.1"/>
    <property type="molecule type" value="Genomic_DNA"/>
</dbReference>
<dbReference type="RefSeq" id="WP_030097323.1">
    <property type="nucleotide sequence ID" value="NZ_BSAK01000007.1"/>
</dbReference>
<evidence type="ECO:0000313" key="8">
    <source>
        <dbReference type="Proteomes" id="UP000317728"/>
    </source>
</evidence>
<gene>
    <name evidence="3" type="ORF">BKG62_13945</name>
    <name evidence="4" type="ORF">BKG82_10420</name>
    <name evidence="5" type="ORF">FJK96_23645</name>
</gene>
<dbReference type="Proteomes" id="UP000317728">
    <property type="component" value="Chromosome"/>
</dbReference>
<protein>
    <submittedName>
        <fullName evidence="5">DUF3068 domain-containing protein</fullName>
    </submittedName>
</protein>
<dbReference type="GeneID" id="31682021"/>
<evidence type="ECO:0000313" key="6">
    <source>
        <dbReference type="Proteomes" id="UP000180043"/>
    </source>
</evidence>
<evidence type="ECO:0000256" key="1">
    <source>
        <dbReference type="SAM" id="MobiDB-lite"/>
    </source>
</evidence>
<keyword evidence="2" id="KW-0472">Membrane</keyword>